<dbReference type="AlphaFoldDB" id="A0A940DLF7"/>
<dbReference type="SUPFAM" id="SSF69593">
    <property type="entry name" value="Glycerol-3-phosphate (1)-acyltransferase"/>
    <property type="match status" value="1"/>
</dbReference>
<sequence>MSERKRKINPFVVIYLIAVFVPVGIAVTVVFALVTIVMSTLFGDKKWGYWPGMVWARITCYLALVRVRVSGRENYDHGQSYIFVANHQSIFDIFLIYGWLDSKFKWIMKKELRKIPFVGKACECAGHIFIDRSSAMKAHKSMVKAEERLRNGVSVVIFPEGTRTRDGNVGRFKRGAFAIAADLHLPVVPITIKGAYETMPYHALYVRPGVIEMKIHKPIDTSAVTHENIGELIAEAHEAIAAGLD</sequence>
<reference evidence="12" key="1">
    <citation type="submission" date="2020-10" db="EMBL/GenBank/DDBJ databases">
        <authorList>
            <person name="Gilroy R."/>
        </authorList>
    </citation>
    <scope>NUCLEOTIDE SEQUENCE</scope>
    <source>
        <strain evidence="12">3924</strain>
    </source>
</reference>
<feature type="transmembrane region" description="Helical" evidence="10">
    <location>
        <begin position="49"/>
        <end position="69"/>
    </location>
</feature>
<dbReference type="GO" id="GO:0003841">
    <property type="term" value="F:1-acylglycerol-3-phosphate O-acyltransferase activity"/>
    <property type="evidence" value="ECO:0007669"/>
    <property type="project" value="UniProtKB-UniRule"/>
</dbReference>
<comment type="caution">
    <text evidence="12">The sequence shown here is derived from an EMBL/GenBank/DDBJ whole genome shotgun (WGS) entry which is preliminary data.</text>
</comment>
<evidence type="ECO:0000313" key="12">
    <source>
        <dbReference type="EMBL" id="MBO8439599.1"/>
    </source>
</evidence>
<reference evidence="12" key="2">
    <citation type="journal article" date="2021" name="PeerJ">
        <title>Extensive microbial diversity within the chicken gut microbiome revealed by metagenomics and culture.</title>
        <authorList>
            <person name="Gilroy R."/>
            <person name="Ravi A."/>
            <person name="Getino M."/>
            <person name="Pursley I."/>
            <person name="Horton D.L."/>
            <person name="Alikhan N.F."/>
            <person name="Baker D."/>
            <person name="Gharbi K."/>
            <person name="Hall N."/>
            <person name="Watson M."/>
            <person name="Adriaenssens E.M."/>
            <person name="Foster-Nyarko E."/>
            <person name="Jarju S."/>
            <person name="Secka A."/>
            <person name="Antonio M."/>
            <person name="Oren A."/>
            <person name="Chaudhuri R.R."/>
            <person name="La Ragione R."/>
            <person name="Hildebrand F."/>
            <person name="Pallen M.J."/>
        </authorList>
    </citation>
    <scope>NUCLEOTIDE SEQUENCE</scope>
    <source>
        <strain evidence="12">3924</strain>
    </source>
</reference>
<comment type="domain">
    <text evidence="9">The HXXXXD motif is essential for acyltransferase activity and may constitute the binding site for the phosphate moiety of the glycerol-3-phosphate.</text>
</comment>
<feature type="transmembrane region" description="Helical" evidence="10">
    <location>
        <begin position="12"/>
        <end position="37"/>
    </location>
</feature>
<evidence type="ECO:0000313" key="13">
    <source>
        <dbReference type="Proteomes" id="UP000712007"/>
    </source>
</evidence>
<keyword evidence="9" id="KW-0444">Lipid biosynthesis</keyword>
<evidence type="ECO:0000259" key="11">
    <source>
        <dbReference type="SMART" id="SM00563"/>
    </source>
</evidence>
<dbReference type="GO" id="GO:0016020">
    <property type="term" value="C:membrane"/>
    <property type="evidence" value="ECO:0007669"/>
    <property type="project" value="InterPro"/>
</dbReference>
<accession>A0A940DLF7</accession>
<feature type="transmembrane region" description="Helical" evidence="10">
    <location>
        <begin position="81"/>
        <end position="100"/>
    </location>
</feature>
<comment type="pathway">
    <text evidence="2">Phospholipid metabolism; CDP-diacylglycerol biosynthesis; CDP-diacylglycerol from sn-glycerol 3-phosphate: step 2/3.</text>
</comment>
<dbReference type="InterPro" id="IPR004552">
    <property type="entry name" value="AGP_acyltrans"/>
</dbReference>
<evidence type="ECO:0000256" key="10">
    <source>
        <dbReference type="SAM" id="Phobius"/>
    </source>
</evidence>
<dbReference type="EC" id="2.3.1.51" evidence="5 9"/>
<name>A0A940DLF7_9BACT</name>
<evidence type="ECO:0000256" key="8">
    <source>
        <dbReference type="ARBA" id="ARBA00023315"/>
    </source>
</evidence>
<keyword evidence="9" id="KW-1208">Phospholipid metabolism</keyword>
<dbReference type="InterPro" id="IPR002123">
    <property type="entry name" value="Plipid/glycerol_acylTrfase"/>
</dbReference>
<feature type="domain" description="Phospholipid/glycerol acyltransferase" evidence="11">
    <location>
        <begin position="81"/>
        <end position="195"/>
    </location>
</feature>
<dbReference type="PANTHER" id="PTHR10434">
    <property type="entry name" value="1-ACYL-SN-GLYCEROL-3-PHOSPHATE ACYLTRANSFERASE"/>
    <property type="match status" value="1"/>
</dbReference>
<keyword evidence="10" id="KW-0472">Membrane</keyword>
<evidence type="ECO:0000256" key="9">
    <source>
        <dbReference type="RuleBase" id="RU361267"/>
    </source>
</evidence>
<keyword evidence="10" id="KW-1133">Transmembrane helix</keyword>
<organism evidence="12 13">
    <name type="scientific">Candidatus Aphodosoma intestinipullorum</name>
    <dbReference type="NCBI Taxonomy" id="2840674"/>
    <lineage>
        <taxon>Bacteria</taxon>
        <taxon>Pseudomonadati</taxon>
        <taxon>Bacteroidota</taxon>
        <taxon>Bacteroidia</taxon>
        <taxon>Bacteroidales</taxon>
        <taxon>Candidatus Aphodosoma</taxon>
    </lineage>
</organism>
<dbReference type="NCBIfam" id="TIGR00530">
    <property type="entry name" value="AGP_acyltrn"/>
    <property type="match status" value="1"/>
</dbReference>
<evidence type="ECO:0000256" key="1">
    <source>
        <dbReference type="ARBA" id="ARBA00001141"/>
    </source>
</evidence>
<dbReference type="Proteomes" id="UP000712007">
    <property type="component" value="Unassembled WGS sequence"/>
</dbReference>
<evidence type="ECO:0000256" key="5">
    <source>
        <dbReference type="ARBA" id="ARBA00013211"/>
    </source>
</evidence>
<evidence type="ECO:0000256" key="2">
    <source>
        <dbReference type="ARBA" id="ARBA00004728"/>
    </source>
</evidence>
<dbReference type="Pfam" id="PF01553">
    <property type="entry name" value="Acyltransferase"/>
    <property type="match status" value="1"/>
</dbReference>
<comment type="similarity">
    <text evidence="4 9">Belongs to the 1-acyl-sn-glycerol-3-phosphate acyltransferase family.</text>
</comment>
<dbReference type="CDD" id="cd07989">
    <property type="entry name" value="LPLAT_AGPAT-like"/>
    <property type="match status" value="1"/>
</dbReference>
<dbReference type="EMBL" id="JADIMV010000051">
    <property type="protein sequence ID" value="MBO8439599.1"/>
    <property type="molecule type" value="Genomic_DNA"/>
</dbReference>
<dbReference type="GO" id="GO:0006654">
    <property type="term" value="P:phosphatidic acid biosynthetic process"/>
    <property type="evidence" value="ECO:0007669"/>
    <property type="project" value="TreeGrafter"/>
</dbReference>
<gene>
    <name evidence="12" type="ORF">IAC51_03005</name>
</gene>
<dbReference type="PANTHER" id="PTHR10434:SF66">
    <property type="entry name" value="PHOSPHOLIPID_GLYCEROL ACYLTRANSFERASE DOMAIN-CONTAINING PROTEIN"/>
    <property type="match status" value="1"/>
</dbReference>
<evidence type="ECO:0000256" key="7">
    <source>
        <dbReference type="ARBA" id="ARBA00022679"/>
    </source>
</evidence>
<evidence type="ECO:0000256" key="3">
    <source>
        <dbReference type="ARBA" id="ARBA00005189"/>
    </source>
</evidence>
<keyword evidence="9" id="KW-0443">Lipid metabolism</keyword>
<keyword evidence="8 9" id="KW-0012">Acyltransferase</keyword>
<dbReference type="SMART" id="SM00563">
    <property type="entry name" value="PlsC"/>
    <property type="match status" value="1"/>
</dbReference>
<evidence type="ECO:0000256" key="6">
    <source>
        <dbReference type="ARBA" id="ARBA00016139"/>
    </source>
</evidence>
<proteinExistence type="inferred from homology"/>
<keyword evidence="9" id="KW-0594">Phospholipid biosynthesis</keyword>
<comment type="catalytic activity">
    <reaction evidence="1 9">
        <text>a 1-acyl-sn-glycero-3-phosphate + an acyl-CoA = a 1,2-diacyl-sn-glycero-3-phosphate + CoA</text>
        <dbReference type="Rhea" id="RHEA:19709"/>
        <dbReference type="ChEBI" id="CHEBI:57287"/>
        <dbReference type="ChEBI" id="CHEBI:57970"/>
        <dbReference type="ChEBI" id="CHEBI:58342"/>
        <dbReference type="ChEBI" id="CHEBI:58608"/>
        <dbReference type="EC" id="2.3.1.51"/>
    </reaction>
</comment>
<comment type="pathway">
    <text evidence="3">Lipid metabolism.</text>
</comment>
<protein>
    <recommendedName>
        <fullName evidence="6 9">1-acyl-sn-glycerol-3-phosphate acyltransferase</fullName>
        <ecNumber evidence="5 9">2.3.1.51</ecNumber>
    </recommendedName>
</protein>
<evidence type="ECO:0000256" key="4">
    <source>
        <dbReference type="ARBA" id="ARBA00008655"/>
    </source>
</evidence>
<keyword evidence="7 9" id="KW-0808">Transferase</keyword>
<keyword evidence="10" id="KW-0812">Transmembrane</keyword>